<accession>A0ABW8IYF6</accession>
<dbReference type="EMBL" id="JADIKG010000013">
    <property type="protein sequence ID" value="MFK2875047.1"/>
    <property type="molecule type" value="Genomic_DNA"/>
</dbReference>
<keyword evidence="2" id="KW-1185">Reference proteome</keyword>
<dbReference type="RefSeq" id="WP_284395975.1">
    <property type="nucleotide sequence ID" value="NZ_BSNQ01000003.1"/>
</dbReference>
<proteinExistence type="predicted"/>
<protein>
    <submittedName>
        <fullName evidence="1">Uncharacterized protein</fullName>
    </submittedName>
</protein>
<organism evidence="1 2">
    <name type="scientific">Dyella lipolytica</name>
    <dbReference type="NCBI Taxonomy" id="1867835"/>
    <lineage>
        <taxon>Bacteria</taxon>
        <taxon>Pseudomonadati</taxon>
        <taxon>Pseudomonadota</taxon>
        <taxon>Gammaproteobacteria</taxon>
        <taxon>Lysobacterales</taxon>
        <taxon>Rhodanobacteraceae</taxon>
        <taxon>Dyella</taxon>
    </lineage>
</organism>
<dbReference type="Proteomes" id="UP001620405">
    <property type="component" value="Unassembled WGS sequence"/>
</dbReference>
<sequence>MTAKIIPFPSGRRARVAPVVDSEFPSPAEQQLLEVMELEETGTRPHWTGWDEYLFEHFLRQGLDVLSAWKKVEHQITLRIGTVYSEDWLLRAAREAVRSAEKLEH</sequence>
<name>A0ABW8IYF6_9GAMM</name>
<evidence type="ECO:0000313" key="1">
    <source>
        <dbReference type="EMBL" id="MFK2875047.1"/>
    </source>
</evidence>
<comment type="caution">
    <text evidence="1">The sequence shown here is derived from an EMBL/GenBank/DDBJ whole genome shotgun (WGS) entry which is preliminary data.</text>
</comment>
<gene>
    <name evidence="1" type="ORF">ISP13_16010</name>
</gene>
<reference evidence="1 2" key="1">
    <citation type="submission" date="2020-10" db="EMBL/GenBank/DDBJ databases">
        <title>Phylogeny of dyella-like bacteria.</title>
        <authorList>
            <person name="Fu J."/>
        </authorList>
    </citation>
    <scope>NUCLEOTIDE SEQUENCE [LARGE SCALE GENOMIC DNA]</scope>
    <source>
        <strain evidence="1 2">DHOB07</strain>
    </source>
</reference>
<evidence type="ECO:0000313" key="2">
    <source>
        <dbReference type="Proteomes" id="UP001620405"/>
    </source>
</evidence>